<keyword evidence="1" id="KW-0732">Signal</keyword>
<dbReference type="Gene3D" id="3.90.1300.10">
    <property type="entry name" value="Amidase signature (AS) domain"/>
    <property type="match status" value="1"/>
</dbReference>
<dbReference type="AlphaFoldDB" id="A0A6M8BDA0"/>
<evidence type="ECO:0000256" key="1">
    <source>
        <dbReference type="SAM" id="SignalP"/>
    </source>
</evidence>
<dbReference type="EC" id="3.5.1.4" evidence="3"/>
<organism evidence="3 4">
    <name type="scientific">Thermoleptolyngbya sichuanensis A183</name>
    <dbReference type="NCBI Taxonomy" id="2737172"/>
    <lineage>
        <taxon>Bacteria</taxon>
        <taxon>Bacillati</taxon>
        <taxon>Cyanobacteriota</taxon>
        <taxon>Cyanophyceae</taxon>
        <taxon>Oculatellales</taxon>
        <taxon>Oculatellaceae</taxon>
        <taxon>Thermoleptolyngbya</taxon>
        <taxon>Thermoleptolyngbya sichuanensis</taxon>
    </lineage>
</organism>
<dbReference type="PROSITE" id="PS51318">
    <property type="entry name" value="TAT"/>
    <property type="match status" value="1"/>
</dbReference>
<name>A0A6M8BDA0_9CYAN</name>
<dbReference type="InterPro" id="IPR006311">
    <property type="entry name" value="TAT_signal"/>
</dbReference>
<keyword evidence="4" id="KW-1185">Reference proteome</keyword>
<dbReference type="RefSeq" id="WP_172356001.1">
    <property type="nucleotide sequence ID" value="NZ_CP053661.1"/>
</dbReference>
<evidence type="ECO:0000313" key="3">
    <source>
        <dbReference type="EMBL" id="QKD82837.1"/>
    </source>
</evidence>
<evidence type="ECO:0000259" key="2">
    <source>
        <dbReference type="Pfam" id="PF01425"/>
    </source>
</evidence>
<dbReference type="EMBL" id="CP053661">
    <property type="protein sequence ID" value="QKD82837.1"/>
    <property type="molecule type" value="Genomic_DNA"/>
</dbReference>
<keyword evidence="3" id="KW-0378">Hydrolase</keyword>
<dbReference type="InterPro" id="IPR036928">
    <property type="entry name" value="AS_sf"/>
</dbReference>
<dbReference type="PANTHER" id="PTHR42678">
    <property type="entry name" value="AMIDASE"/>
    <property type="match status" value="1"/>
</dbReference>
<dbReference type="Proteomes" id="UP000505210">
    <property type="component" value="Chromosome"/>
</dbReference>
<dbReference type="SUPFAM" id="SSF75304">
    <property type="entry name" value="Amidase signature (AS) enzymes"/>
    <property type="match status" value="1"/>
</dbReference>
<proteinExistence type="predicted"/>
<dbReference type="InterPro" id="IPR023631">
    <property type="entry name" value="Amidase_dom"/>
</dbReference>
<dbReference type="GO" id="GO:0004040">
    <property type="term" value="F:amidase activity"/>
    <property type="evidence" value="ECO:0007669"/>
    <property type="project" value="UniProtKB-EC"/>
</dbReference>
<reference evidence="3 4" key="1">
    <citation type="submission" date="2020-05" db="EMBL/GenBank/DDBJ databases">
        <title>Complete genome sequence of of a novel Thermoleptolyngbya strain isolated from hot springs of Ganzi, Sichuan China.</title>
        <authorList>
            <person name="Tang J."/>
            <person name="Daroch M."/>
            <person name="Li L."/>
            <person name="Waleron K."/>
            <person name="Waleron M."/>
            <person name="Waleron M."/>
        </authorList>
    </citation>
    <scope>NUCLEOTIDE SEQUENCE [LARGE SCALE GENOMIC DNA]</scope>
    <source>
        <strain evidence="3 4">PKUAC-SCTA183</strain>
    </source>
</reference>
<dbReference type="KEGG" id="theu:HPC62_12145"/>
<feature type="domain" description="Amidase" evidence="2">
    <location>
        <begin position="99"/>
        <end position="553"/>
    </location>
</feature>
<feature type="signal peptide" evidence="1">
    <location>
        <begin position="1"/>
        <end position="23"/>
    </location>
</feature>
<protein>
    <submittedName>
        <fullName evidence="3">Amidase</fullName>
        <ecNumber evidence="3">3.5.1.4</ecNumber>
    </submittedName>
</protein>
<dbReference type="PANTHER" id="PTHR42678:SF34">
    <property type="entry name" value="OS04G0183300 PROTEIN"/>
    <property type="match status" value="1"/>
</dbReference>
<gene>
    <name evidence="3" type="ORF">HPC62_12145</name>
</gene>
<dbReference type="Pfam" id="PF01425">
    <property type="entry name" value="Amidase"/>
    <property type="match status" value="1"/>
</dbReference>
<sequence length="589" mass="62476">MKFLRRILLLALAAIALTLATHAAAVPPPPAGPARAYPTEFPVSEPDYTSKRLRDFSPFESALANFSAARRSALDALVLEATISQLQQRMASGDLTAEELVVYYLDRIQRYDVNQLNSVMELNPEALTIARNLDAERAEGNLWGPLHGIPVLVKDNITTGDQMHTTAGAVALKDWRGDRDAQLVKNLRNSGAVILGKANLSEWANYVDPAMPSGFSALGGQTRHPYGPFDPLGSSSGSAVSVAANLTAVSVGSETAGSIVRPAATNNIVGLKPTHGLVSGDYVIPLVDWMDVPGPMGRTVTDVATLLSALTHTDEGSEENPDPAVAELQSEDFTRFLDLERAKQRRVGVAVIPEATITELEALLANPPADLPAEGLTALPILLRQFQMANQTANAAIAALTQQGITVVELDNETVPQAPDANAALPPGFKASLNAFLSTLPNPPVTALIDVVSFNYADPANRIPYGQDHLSTAQRSDSPSAAYTTLRETHQTTARTTLDQFFAEAGIDVLIASTQAYAAAGYPALTVPIGYAETGEPLGVTLIGKALSEPDLLAVGYAIEQATQARQPPDLDKTLASFTNLHHALPSPQ</sequence>
<evidence type="ECO:0000313" key="4">
    <source>
        <dbReference type="Proteomes" id="UP000505210"/>
    </source>
</evidence>
<accession>A0A6M8BDA0</accession>
<feature type="chain" id="PRO_5027107101" evidence="1">
    <location>
        <begin position="24"/>
        <end position="589"/>
    </location>
</feature>